<name>A0A6S7AFN7_9BURK</name>
<keyword evidence="1" id="KW-0732">Signal</keyword>
<evidence type="ECO:0008006" key="4">
    <source>
        <dbReference type="Google" id="ProtNLM"/>
    </source>
</evidence>
<feature type="signal peptide" evidence="1">
    <location>
        <begin position="1"/>
        <end position="20"/>
    </location>
</feature>
<feature type="chain" id="PRO_5028853903" description="Lipoprotein" evidence="1">
    <location>
        <begin position="21"/>
        <end position="89"/>
    </location>
</feature>
<gene>
    <name evidence="2" type="ORF">LMG26690_03614</name>
</gene>
<sequence>MSIFTISRCGAALFFVAVVAGCSSSKPTAAEKASMAATTPARSNDECKANRKKCLHEGSYDVGERDYAEDEAKRLNLAESQRLRRLFGK</sequence>
<protein>
    <recommendedName>
        <fullName evidence="4">Lipoprotein</fullName>
    </recommendedName>
</protein>
<accession>A0A6S7AFN7</accession>
<dbReference type="Proteomes" id="UP000494214">
    <property type="component" value="Unassembled WGS sequence"/>
</dbReference>
<evidence type="ECO:0000313" key="2">
    <source>
        <dbReference type="EMBL" id="CAB3717321.1"/>
    </source>
</evidence>
<reference evidence="2 3" key="1">
    <citation type="submission" date="2020-04" db="EMBL/GenBank/DDBJ databases">
        <authorList>
            <person name="De Canck E."/>
        </authorList>
    </citation>
    <scope>NUCLEOTIDE SEQUENCE [LARGE SCALE GENOMIC DNA]</scope>
    <source>
        <strain evidence="2 3">LMG 26690</strain>
    </source>
</reference>
<organism evidence="2 3">
    <name type="scientific">Achromobacter animicus</name>
    <dbReference type="NCBI Taxonomy" id="1389935"/>
    <lineage>
        <taxon>Bacteria</taxon>
        <taxon>Pseudomonadati</taxon>
        <taxon>Pseudomonadota</taxon>
        <taxon>Betaproteobacteria</taxon>
        <taxon>Burkholderiales</taxon>
        <taxon>Alcaligenaceae</taxon>
        <taxon>Achromobacter</taxon>
    </lineage>
</organism>
<keyword evidence="3" id="KW-1185">Reference proteome</keyword>
<evidence type="ECO:0000313" key="3">
    <source>
        <dbReference type="Proteomes" id="UP000494214"/>
    </source>
</evidence>
<evidence type="ECO:0000256" key="1">
    <source>
        <dbReference type="SAM" id="SignalP"/>
    </source>
</evidence>
<dbReference type="EMBL" id="CADIJM010000007">
    <property type="protein sequence ID" value="CAB3717321.1"/>
    <property type="molecule type" value="Genomic_DNA"/>
</dbReference>
<proteinExistence type="predicted"/>
<dbReference type="AlphaFoldDB" id="A0A6S7AFN7"/>
<dbReference type="RefSeq" id="WP_175124365.1">
    <property type="nucleotide sequence ID" value="NZ_JAYGJK010000001.1"/>
</dbReference>